<feature type="region of interest" description="Disordered" evidence="1">
    <location>
        <begin position="20"/>
        <end position="145"/>
    </location>
</feature>
<dbReference type="PANTHER" id="PTHR46119:SF15">
    <property type="entry name" value="PROTEIN SODIUM POTASSIUM ROOT DEFECTIVE 2"/>
    <property type="match status" value="1"/>
</dbReference>
<proteinExistence type="predicted"/>
<dbReference type="InParanoid" id="A0A1Q3B3U5"/>
<dbReference type="InterPro" id="IPR036163">
    <property type="entry name" value="HMA_dom_sf"/>
</dbReference>
<dbReference type="PANTHER" id="PTHR46119">
    <property type="entry name" value="OS08G0405700 PROTEIN"/>
    <property type="match status" value="1"/>
</dbReference>
<protein>
    <submittedName>
        <fullName evidence="3">HMA domain-containing protein</fullName>
    </submittedName>
</protein>
<evidence type="ECO:0000313" key="4">
    <source>
        <dbReference type="Proteomes" id="UP000187406"/>
    </source>
</evidence>
<dbReference type="InterPro" id="IPR006121">
    <property type="entry name" value="HMA_dom"/>
</dbReference>
<evidence type="ECO:0000259" key="2">
    <source>
        <dbReference type="PROSITE" id="PS50846"/>
    </source>
</evidence>
<accession>A0A1Q3B3U5</accession>
<dbReference type="PROSITE" id="PS50846">
    <property type="entry name" value="HMA_2"/>
    <property type="match status" value="1"/>
</dbReference>
<dbReference type="CDD" id="cd00371">
    <property type="entry name" value="HMA"/>
    <property type="match status" value="1"/>
</dbReference>
<dbReference type="GO" id="GO:0046872">
    <property type="term" value="F:metal ion binding"/>
    <property type="evidence" value="ECO:0007669"/>
    <property type="project" value="InterPro"/>
</dbReference>
<dbReference type="AlphaFoldDB" id="A0A1Q3B3U5"/>
<comment type="caution">
    <text evidence="3">The sequence shown here is derived from an EMBL/GenBank/DDBJ whole genome shotgun (WGS) entry which is preliminary data.</text>
</comment>
<feature type="compositionally biased region" description="Basic and acidic residues" evidence="1">
    <location>
        <begin position="37"/>
        <end position="51"/>
    </location>
</feature>
<reference evidence="4" key="1">
    <citation type="submission" date="2016-04" db="EMBL/GenBank/DDBJ databases">
        <title>Cephalotus genome sequencing.</title>
        <authorList>
            <person name="Fukushima K."/>
            <person name="Hasebe M."/>
            <person name="Fang X."/>
        </authorList>
    </citation>
    <scope>NUCLEOTIDE SEQUENCE [LARGE SCALE GENOMIC DNA]</scope>
    <source>
        <strain evidence="4">cv. St1</strain>
    </source>
</reference>
<organism evidence="3 4">
    <name type="scientific">Cephalotus follicularis</name>
    <name type="common">Albany pitcher plant</name>
    <dbReference type="NCBI Taxonomy" id="3775"/>
    <lineage>
        <taxon>Eukaryota</taxon>
        <taxon>Viridiplantae</taxon>
        <taxon>Streptophyta</taxon>
        <taxon>Embryophyta</taxon>
        <taxon>Tracheophyta</taxon>
        <taxon>Spermatophyta</taxon>
        <taxon>Magnoliopsida</taxon>
        <taxon>eudicotyledons</taxon>
        <taxon>Gunneridae</taxon>
        <taxon>Pentapetalae</taxon>
        <taxon>rosids</taxon>
        <taxon>fabids</taxon>
        <taxon>Oxalidales</taxon>
        <taxon>Cephalotaceae</taxon>
        <taxon>Cephalotus</taxon>
    </lineage>
</organism>
<evidence type="ECO:0000313" key="3">
    <source>
        <dbReference type="EMBL" id="GAV62667.1"/>
    </source>
</evidence>
<feature type="domain" description="HMA" evidence="2">
    <location>
        <begin position="220"/>
        <end position="286"/>
    </location>
</feature>
<dbReference type="Proteomes" id="UP000187406">
    <property type="component" value="Unassembled WGS sequence"/>
</dbReference>
<dbReference type="SUPFAM" id="SSF55008">
    <property type="entry name" value="HMA, heavy metal-associated domain"/>
    <property type="match status" value="1"/>
</dbReference>
<feature type="compositionally biased region" description="Polar residues" evidence="1">
    <location>
        <begin position="81"/>
        <end position="94"/>
    </location>
</feature>
<feature type="compositionally biased region" description="Low complexity" evidence="1">
    <location>
        <begin position="197"/>
        <end position="219"/>
    </location>
</feature>
<dbReference type="FunCoup" id="A0A1Q3B3U5">
    <property type="interactions" value="22"/>
</dbReference>
<name>A0A1Q3B3U5_CEPFO</name>
<gene>
    <name evidence="3" type="ORF">CFOL_v3_06190</name>
</gene>
<sequence length="304" mass="32848">MKGIDIFCVSQASTAICLSMDQPSTSSSSSIQLGGRAIDRHNPIIRDERRSTRYLPTNIPCTSQTPPINPKPYHQLHKSNQKSSSSKDPPNDQNKSSKSSKRERKTSSSLKPSDGSKKSCAKPSDIIRKSFARPPGDLFTPPGSSRYLLSDSSTAFFDGLSDNDPVFSLVQFDPMKSQAVNQEQSIALKESKHSTSSRDSNAAKPSSSSSSSLSETPSSDQVVDLRVSMHCRGCEGKLRKHLSRMEGVTSFKIDFAAKKVTIMGDVTPSGVLASVSKVKSAQFWPAISSSDPSTAASINQEIKI</sequence>
<dbReference type="InterPro" id="IPR044526">
    <property type="entry name" value="NAKR1-3"/>
</dbReference>
<keyword evidence="4" id="KW-1185">Reference proteome</keyword>
<dbReference type="STRING" id="3775.A0A1Q3B3U5"/>
<dbReference type="Gene3D" id="3.30.70.100">
    <property type="match status" value="1"/>
</dbReference>
<dbReference type="OrthoDB" id="689350at2759"/>
<dbReference type="Pfam" id="PF00403">
    <property type="entry name" value="HMA"/>
    <property type="match status" value="1"/>
</dbReference>
<evidence type="ECO:0000256" key="1">
    <source>
        <dbReference type="SAM" id="MobiDB-lite"/>
    </source>
</evidence>
<feature type="region of interest" description="Disordered" evidence="1">
    <location>
        <begin position="181"/>
        <end position="221"/>
    </location>
</feature>
<dbReference type="EMBL" id="BDDD01000268">
    <property type="protein sequence ID" value="GAV62667.1"/>
    <property type="molecule type" value="Genomic_DNA"/>
</dbReference>